<dbReference type="Gene3D" id="3.40.630.30">
    <property type="match status" value="1"/>
</dbReference>
<comment type="catalytic activity">
    <reaction evidence="12">
        <text>N-terminal L-methionyl-L-tryptophyl-[protein] + acetyl-CoA = N-terminal N(alpha)-acetyl-L-methionyl-L-tryptophyl-[protein] + CoA + H(+)</text>
        <dbReference type="Rhea" id="RHEA:50560"/>
        <dbReference type="Rhea" id="RHEA-COMP:12724"/>
        <dbReference type="Rhea" id="RHEA-COMP:12725"/>
        <dbReference type="ChEBI" id="CHEBI:15378"/>
        <dbReference type="ChEBI" id="CHEBI:57287"/>
        <dbReference type="ChEBI" id="CHEBI:57288"/>
        <dbReference type="ChEBI" id="CHEBI:133386"/>
        <dbReference type="ChEBI" id="CHEBI:133387"/>
        <dbReference type="EC" id="2.3.1.256"/>
    </reaction>
</comment>
<dbReference type="PROSITE" id="PS51186">
    <property type="entry name" value="GNAT"/>
    <property type="match status" value="1"/>
</dbReference>
<dbReference type="FunFam" id="3.40.630.30:FF:000010">
    <property type="entry name" value="Putative N-alpha-acetyltransferase 30"/>
    <property type="match status" value="1"/>
</dbReference>
<comment type="catalytic activity">
    <reaction evidence="9">
        <text>N-terminal L-methionyl-L-leucyl-[protein] + acetyl-CoA = N-terminal N(alpha)-acetyl-L-methionyl-L-leucyl-[protein] + CoA + H(+)</text>
        <dbReference type="Rhea" id="RHEA:50520"/>
        <dbReference type="Rhea" id="RHEA-COMP:12711"/>
        <dbReference type="Rhea" id="RHEA-COMP:12712"/>
        <dbReference type="ChEBI" id="CHEBI:15378"/>
        <dbReference type="ChEBI" id="CHEBI:57287"/>
        <dbReference type="ChEBI" id="CHEBI:57288"/>
        <dbReference type="ChEBI" id="CHEBI:133377"/>
        <dbReference type="ChEBI" id="CHEBI:133378"/>
        <dbReference type="EC" id="2.3.1.256"/>
    </reaction>
</comment>
<comment type="similarity">
    <text evidence="7">Belongs to the acetyltransferase family. MAK3 subfamily.</text>
</comment>
<dbReference type="InterPro" id="IPR016181">
    <property type="entry name" value="Acyl_CoA_acyltransferase"/>
</dbReference>
<keyword evidence="16" id="KW-0732">Signal</keyword>
<evidence type="ECO:0000256" key="2">
    <source>
        <dbReference type="ARBA" id="ARBA00004496"/>
    </source>
</evidence>
<feature type="chain" id="PRO_5001492288" description="N-terminal methionine N(alpha)-acetyltransferase NatC" evidence="16">
    <location>
        <begin position="18"/>
        <end position="246"/>
    </location>
</feature>
<evidence type="ECO:0000256" key="10">
    <source>
        <dbReference type="ARBA" id="ARBA00052207"/>
    </source>
</evidence>
<name>A0A016UDS6_9BILA</name>
<evidence type="ECO:0000256" key="5">
    <source>
        <dbReference type="ARBA" id="ARBA00023242"/>
    </source>
</evidence>
<organism evidence="18 19">
    <name type="scientific">Ancylostoma ceylanicum</name>
    <dbReference type="NCBI Taxonomy" id="53326"/>
    <lineage>
        <taxon>Eukaryota</taxon>
        <taxon>Metazoa</taxon>
        <taxon>Ecdysozoa</taxon>
        <taxon>Nematoda</taxon>
        <taxon>Chromadorea</taxon>
        <taxon>Rhabditida</taxon>
        <taxon>Rhabditina</taxon>
        <taxon>Rhabditomorpha</taxon>
        <taxon>Strongyloidea</taxon>
        <taxon>Ancylostomatidae</taxon>
        <taxon>Ancylostomatinae</taxon>
        <taxon>Ancylostoma</taxon>
    </lineage>
</organism>
<dbReference type="GO" id="GO:0005634">
    <property type="term" value="C:nucleus"/>
    <property type="evidence" value="ECO:0007669"/>
    <property type="project" value="UniProtKB-SubCell"/>
</dbReference>
<dbReference type="OrthoDB" id="249099at2759"/>
<dbReference type="InterPro" id="IPR000182">
    <property type="entry name" value="GNAT_dom"/>
</dbReference>
<keyword evidence="19" id="KW-1185">Reference proteome</keyword>
<protein>
    <recommendedName>
        <fullName evidence="13">N-terminal methionine N(alpha)-acetyltransferase NatC</fullName>
        <ecNumber evidence="13">2.3.1.256</ecNumber>
    </recommendedName>
    <alternativeName>
        <fullName evidence="14">N-acetyltransferase MAK3 homolog</fullName>
    </alternativeName>
    <alternativeName>
        <fullName evidence="15">NatC catalytic subunit</fullName>
    </alternativeName>
</protein>
<comment type="subcellular location">
    <subcellularLocation>
        <location evidence="2">Cytoplasm</location>
    </subcellularLocation>
    <subcellularLocation>
        <location evidence="1">Nucleus</location>
    </subcellularLocation>
</comment>
<evidence type="ECO:0000256" key="9">
    <source>
        <dbReference type="ARBA" id="ARBA00051225"/>
    </source>
</evidence>
<keyword evidence="6" id="KW-0012">Acyltransferase</keyword>
<feature type="domain" description="N-acetyltransferase" evidence="17">
    <location>
        <begin position="83"/>
        <end position="234"/>
    </location>
</feature>
<evidence type="ECO:0000256" key="11">
    <source>
        <dbReference type="ARBA" id="ARBA00052362"/>
    </source>
</evidence>
<keyword evidence="4" id="KW-0808">Transferase</keyword>
<accession>A0A016UDS6</accession>
<evidence type="ECO:0000256" key="14">
    <source>
        <dbReference type="ARBA" id="ARBA00076746"/>
    </source>
</evidence>
<evidence type="ECO:0000256" key="6">
    <source>
        <dbReference type="ARBA" id="ARBA00023315"/>
    </source>
</evidence>
<comment type="catalytic activity">
    <reaction evidence="11">
        <text>N-terminal L-methionyl-L-phenylalanyl-[protein] + acetyl-CoA = N-terminal N(alpha)-acetyl-L-methionyl-L-phenylalanyl-[protein] + CoA + H(+)</text>
        <dbReference type="Rhea" id="RHEA:50528"/>
        <dbReference type="Rhea" id="RHEA-COMP:12715"/>
        <dbReference type="Rhea" id="RHEA-COMP:12716"/>
        <dbReference type="ChEBI" id="CHEBI:15378"/>
        <dbReference type="ChEBI" id="CHEBI:57287"/>
        <dbReference type="ChEBI" id="CHEBI:57288"/>
        <dbReference type="ChEBI" id="CHEBI:133382"/>
        <dbReference type="ChEBI" id="CHEBI:133383"/>
        <dbReference type="EC" id="2.3.1.256"/>
    </reaction>
</comment>
<dbReference type="InterPro" id="IPR044542">
    <property type="entry name" value="NAA30-like"/>
</dbReference>
<dbReference type="EMBL" id="JARK01001382">
    <property type="protein sequence ID" value="EYC12768.1"/>
    <property type="molecule type" value="Genomic_DNA"/>
</dbReference>
<evidence type="ECO:0000256" key="3">
    <source>
        <dbReference type="ARBA" id="ARBA00022490"/>
    </source>
</evidence>
<dbReference type="Proteomes" id="UP000024635">
    <property type="component" value="Unassembled WGS sequence"/>
</dbReference>
<evidence type="ECO:0000313" key="19">
    <source>
        <dbReference type="Proteomes" id="UP000024635"/>
    </source>
</evidence>
<proteinExistence type="inferred from homology"/>
<dbReference type="SUPFAM" id="SSF55729">
    <property type="entry name" value="Acyl-CoA N-acyltransferases (Nat)"/>
    <property type="match status" value="1"/>
</dbReference>
<dbReference type="CDD" id="cd04301">
    <property type="entry name" value="NAT_SF"/>
    <property type="match status" value="1"/>
</dbReference>
<dbReference type="GO" id="GO:0120518">
    <property type="term" value="F:protein N-terminal-methionine acetyltransferase activity"/>
    <property type="evidence" value="ECO:0007669"/>
    <property type="project" value="UniProtKB-EC"/>
</dbReference>
<dbReference type="GO" id="GO:0031417">
    <property type="term" value="C:NatC complex"/>
    <property type="evidence" value="ECO:0007669"/>
    <property type="project" value="UniProtKB-ARBA"/>
</dbReference>
<reference evidence="19" key="1">
    <citation type="journal article" date="2015" name="Nat. Genet.">
        <title>The genome and transcriptome of the zoonotic hookworm Ancylostoma ceylanicum identify infection-specific gene families.</title>
        <authorList>
            <person name="Schwarz E.M."/>
            <person name="Hu Y."/>
            <person name="Antoshechkin I."/>
            <person name="Miller M.M."/>
            <person name="Sternberg P.W."/>
            <person name="Aroian R.V."/>
        </authorList>
    </citation>
    <scope>NUCLEOTIDE SEQUENCE</scope>
    <source>
        <strain evidence="19">HY135</strain>
    </source>
</reference>
<evidence type="ECO:0000313" key="18">
    <source>
        <dbReference type="EMBL" id="EYC12768.1"/>
    </source>
</evidence>
<comment type="catalytic activity">
    <reaction evidence="10">
        <text>N-terminal L-methionyl-L-tyrosyl-[protein] + acetyl-CoA = N-terminal N(alpha)-acetyl-L-methionyl-L-tyrosyl-[protein] + CoA + H(+)</text>
        <dbReference type="Rhea" id="RHEA:50532"/>
        <dbReference type="Rhea" id="RHEA-COMP:12717"/>
        <dbReference type="Rhea" id="RHEA-COMP:12718"/>
        <dbReference type="ChEBI" id="CHEBI:15378"/>
        <dbReference type="ChEBI" id="CHEBI:57287"/>
        <dbReference type="ChEBI" id="CHEBI:57288"/>
        <dbReference type="ChEBI" id="CHEBI:133384"/>
        <dbReference type="ChEBI" id="CHEBI:133385"/>
        <dbReference type="EC" id="2.3.1.256"/>
    </reaction>
</comment>
<dbReference type="EC" id="2.3.1.256" evidence="13"/>
<evidence type="ECO:0000256" key="13">
    <source>
        <dbReference type="ARBA" id="ARBA00066994"/>
    </source>
</evidence>
<evidence type="ECO:0000256" key="1">
    <source>
        <dbReference type="ARBA" id="ARBA00004123"/>
    </source>
</evidence>
<dbReference type="PANTHER" id="PTHR45896:SF1">
    <property type="entry name" value="N-ALPHA-ACETYLTRANSFERASE 30"/>
    <property type="match status" value="1"/>
</dbReference>
<dbReference type="PANTHER" id="PTHR45896">
    <property type="entry name" value="N-ALPHA-ACETYLTRANSFERASE 30"/>
    <property type="match status" value="1"/>
</dbReference>
<evidence type="ECO:0000256" key="15">
    <source>
        <dbReference type="ARBA" id="ARBA00078622"/>
    </source>
</evidence>
<dbReference type="AlphaFoldDB" id="A0A016UDS6"/>
<dbReference type="Pfam" id="PF00583">
    <property type="entry name" value="Acetyltransf_1"/>
    <property type="match status" value="1"/>
</dbReference>
<gene>
    <name evidence="18" type="primary">Acey_s0046.g1413</name>
    <name evidence="18" type="synonym">Acey-B0238.10</name>
    <name evidence="18" type="ORF">Y032_0046g1413</name>
</gene>
<dbReference type="STRING" id="53326.A0A016UDS6"/>
<sequence length="246" mass="27585">MLLFLQVISVSMAGGAGRDDHSSLDSTIGTLKRCLRIVSGDVDAETSNSAEACPSSHGNNPWPRDQHMFSADECVGSERAQSIKIVDYKDETQIGDIMRLITKDLSEPYSIYTYRYFIHNWPELCLLAYDTLSSTYVGAVVCKLDRNAEGRRKGYLAMLAVDESCRRLGLGTRLVRRAIERMEAQGCDEVVLETEVSNVNAQRLYSNLGFIREKRLVRYYLNGGDAFRLKLYFSPPVAVAKKASYV</sequence>
<keyword evidence="5" id="KW-0539">Nucleus</keyword>
<evidence type="ECO:0000256" key="12">
    <source>
        <dbReference type="ARBA" id="ARBA00052477"/>
    </source>
</evidence>
<evidence type="ECO:0000256" key="16">
    <source>
        <dbReference type="SAM" id="SignalP"/>
    </source>
</evidence>
<comment type="catalytic activity">
    <reaction evidence="8">
        <text>N-terminal L-methionyl-L-isoleucyl-[protein] + acetyl-CoA = N-terminal N(alpha)-acetyl-L-methionyl-L-isoleucyl-[protein] + CoA + H(+)</text>
        <dbReference type="Rhea" id="RHEA:50524"/>
        <dbReference type="Rhea" id="RHEA-COMP:12713"/>
        <dbReference type="Rhea" id="RHEA-COMP:12714"/>
        <dbReference type="ChEBI" id="CHEBI:15378"/>
        <dbReference type="ChEBI" id="CHEBI:57287"/>
        <dbReference type="ChEBI" id="CHEBI:57288"/>
        <dbReference type="ChEBI" id="CHEBI:133379"/>
        <dbReference type="ChEBI" id="CHEBI:133380"/>
        <dbReference type="EC" id="2.3.1.256"/>
    </reaction>
</comment>
<evidence type="ECO:0000256" key="4">
    <source>
        <dbReference type="ARBA" id="ARBA00022679"/>
    </source>
</evidence>
<feature type="signal peptide" evidence="16">
    <location>
        <begin position="1"/>
        <end position="17"/>
    </location>
</feature>
<evidence type="ECO:0000259" key="17">
    <source>
        <dbReference type="PROSITE" id="PS51186"/>
    </source>
</evidence>
<evidence type="ECO:0000256" key="7">
    <source>
        <dbReference type="ARBA" id="ARBA00024025"/>
    </source>
</evidence>
<keyword evidence="3" id="KW-0963">Cytoplasm</keyword>
<evidence type="ECO:0000256" key="8">
    <source>
        <dbReference type="ARBA" id="ARBA00050754"/>
    </source>
</evidence>
<comment type="caution">
    <text evidence="18">The sequence shown here is derived from an EMBL/GenBank/DDBJ whole genome shotgun (WGS) entry which is preliminary data.</text>
</comment>